<feature type="chain" id="PRO_5043361516" description="Ig-like domain-containing protein" evidence="8">
    <location>
        <begin position="24"/>
        <end position="277"/>
    </location>
</feature>
<dbReference type="Proteomes" id="UP001066276">
    <property type="component" value="Chromosome 7"/>
</dbReference>
<keyword evidence="4 8" id="KW-0732">Signal</keyword>
<dbReference type="AlphaFoldDB" id="A0AAV7PVH9"/>
<evidence type="ECO:0000256" key="7">
    <source>
        <dbReference type="ARBA" id="ARBA00023180"/>
    </source>
</evidence>
<keyword evidence="11" id="KW-1185">Reference proteome</keyword>
<dbReference type="PANTHER" id="PTHR32178:SF8">
    <property type="entry name" value="PROTEIN FAM187B"/>
    <property type="match status" value="1"/>
</dbReference>
<accession>A0AAV7PVH9</accession>
<evidence type="ECO:0000256" key="2">
    <source>
        <dbReference type="ARBA" id="ARBA00008727"/>
    </source>
</evidence>
<feature type="signal peptide" evidence="8">
    <location>
        <begin position="1"/>
        <end position="23"/>
    </location>
</feature>
<comment type="caution">
    <text evidence="10">The sequence shown here is derived from an EMBL/GenBank/DDBJ whole genome shotgun (WGS) entry which is preliminary data.</text>
</comment>
<dbReference type="EMBL" id="JANPWB010000011">
    <property type="protein sequence ID" value="KAJ1132045.1"/>
    <property type="molecule type" value="Genomic_DNA"/>
</dbReference>
<dbReference type="InterPro" id="IPR036179">
    <property type="entry name" value="Ig-like_dom_sf"/>
</dbReference>
<evidence type="ECO:0000313" key="10">
    <source>
        <dbReference type="EMBL" id="KAJ1132045.1"/>
    </source>
</evidence>
<evidence type="ECO:0000256" key="8">
    <source>
        <dbReference type="SAM" id="SignalP"/>
    </source>
</evidence>
<evidence type="ECO:0000313" key="11">
    <source>
        <dbReference type="Proteomes" id="UP001066276"/>
    </source>
</evidence>
<comment type="similarity">
    <text evidence="2">Belongs to the FAM187 family.</text>
</comment>
<keyword evidence="7" id="KW-0325">Glycoprotein</keyword>
<reference evidence="10" key="1">
    <citation type="journal article" date="2022" name="bioRxiv">
        <title>Sequencing and chromosome-scale assembly of the giantPleurodeles waltlgenome.</title>
        <authorList>
            <person name="Brown T."/>
            <person name="Elewa A."/>
            <person name="Iarovenko S."/>
            <person name="Subramanian E."/>
            <person name="Araus A.J."/>
            <person name="Petzold A."/>
            <person name="Susuki M."/>
            <person name="Suzuki K.-i.T."/>
            <person name="Hayashi T."/>
            <person name="Toyoda A."/>
            <person name="Oliveira C."/>
            <person name="Osipova E."/>
            <person name="Leigh N.D."/>
            <person name="Simon A."/>
            <person name="Yun M.H."/>
        </authorList>
    </citation>
    <scope>NUCLEOTIDE SEQUENCE</scope>
    <source>
        <strain evidence="10">20211129_DDA</strain>
        <tissue evidence="10">Liver</tissue>
    </source>
</reference>
<keyword evidence="6" id="KW-0472">Membrane</keyword>
<dbReference type="InterPro" id="IPR007110">
    <property type="entry name" value="Ig-like_dom"/>
</dbReference>
<sequence>MLQVSKGGLAFILVQSAAIFISGQDIEGITSPCTANRPCGIALASHNQITLRCHNIPEKANVSWQYLNIFEPHGEPVTFVTSSGPVIGLKQAHLLNVKTQLNYRHLTLRNPSVESSGVYTCKVGDNTLAYYEIDFQDAEQMYVSYADLGEMVQKETLSDLGNLGKVLMFTVWGEWQPCDRCGRRGERKRVGFCYFEVTKGNMMTKNPTPCGFLQLQYPDIEVMHRVEVRIEGCEVSCAELSPLKANTASGRFVLLDIYHTRLHANIILTCPTSSIYR</sequence>
<evidence type="ECO:0000256" key="6">
    <source>
        <dbReference type="ARBA" id="ARBA00023136"/>
    </source>
</evidence>
<evidence type="ECO:0000256" key="4">
    <source>
        <dbReference type="ARBA" id="ARBA00022729"/>
    </source>
</evidence>
<evidence type="ECO:0000256" key="1">
    <source>
        <dbReference type="ARBA" id="ARBA00004479"/>
    </source>
</evidence>
<feature type="domain" description="Ig-like" evidence="9">
    <location>
        <begin position="32"/>
        <end position="123"/>
    </location>
</feature>
<protein>
    <recommendedName>
        <fullName evidence="9">Ig-like domain-containing protein</fullName>
    </recommendedName>
</protein>
<keyword evidence="5" id="KW-1133">Transmembrane helix</keyword>
<gene>
    <name evidence="10" type="ORF">NDU88_010375</name>
</gene>
<evidence type="ECO:0000259" key="9">
    <source>
        <dbReference type="PROSITE" id="PS50835"/>
    </source>
</evidence>
<name>A0AAV7PVH9_PLEWA</name>
<evidence type="ECO:0000256" key="3">
    <source>
        <dbReference type="ARBA" id="ARBA00022692"/>
    </source>
</evidence>
<dbReference type="PROSITE" id="PS50835">
    <property type="entry name" value="IG_LIKE"/>
    <property type="match status" value="1"/>
</dbReference>
<dbReference type="PANTHER" id="PTHR32178">
    <property type="entry name" value="FAM187"/>
    <property type="match status" value="1"/>
</dbReference>
<dbReference type="InterPro" id="IPR039311">
    <property type="entry name" value="FAM187A/B"/>
</dbReference>
<organism evidence="10 11">
    <name type="scientific">Pleurodeles waltl</name>
    <name type="common">Iberian ribbed newt</name>
    <dbReference type="NCBI Taxonomy" id="8319"/>
    <lineage>
        <taxon>Eukaryota</taxon>
        <taxon>Metazoa</taxon>
        <taxon>Chordata</taxon>
        <taxon>Craniata</taxon>
        <taxon>Vertebrata</taxon>
        <taxon>Euteleostomi</taxon>
        <taxon>Amphibia</taxon>
        <taxon>Batrachia</taxon>
        <taxon>Caudata</taxon>
        <taxon>Salamandroidea</taxon>
        <taxon>Salamandridae</taxon>
        <taxon>Pleurodelinae</taxon>
        <taxon>Pleurodeles</taxon>
    </lineage>
</organism>
<dbReference type="GO" id="GO:0016020">
    <property type="term" value="C:membrane"/>
    <property type="evidence" value="ECO:0007669"/>
    <property type="project" value="UniProtKB-SubCell"/>
</dbReference>
<keyword evidence="3" id="KW-0812">Transmembrane</keyword>
<comment type="subcellular location">
    <subcellularLocation>
        <location evidence="1">Membrane</location>
        <topology evidence="1">Single-pass type I membrane protein</topology>
    </subcellularLocation>
</comment>
<evidence type="ECO:0000256" key="5">
    <source>
        <dbReference type="ARBA" id="ARBA00022989"/>
    </source>
</evidence>
<proteinExistence type="inferred from homology"/>
<dbReference type="SUPFAM" id="SSF48726">
    <property type="entry name" value="Immunoglobulin"/>
    <property type="match status" value="1"/>
</dbReference>